<keyword evidence="2" id="KW-1185">Reference proteome</keyword>
<protein>
    <submittedName>
        <fullName evidence="3">Uncharacterized protein LOC115623168</fullName>
    </submittedName>
</protein>
<sequence>MSADEEETYTAAAAGNPGAVQRSPLEPLASMANTPLLNHRRDPPAKQPLQLGNLQFIPKQGCPKTAFIENWLDTQQNKGPPKLGETKAYSSSIGDVSTAKDETFATTNSQKDLTNEQGAVGEKQNISANK</sequence>
<organism evidence="2 3">
    <name type="scientific">Drosophila lebanonensis</name>
    <name type="common">Fruit fly</name>
    <name type="synonym">Scaptodrosophila lebanonensis</name>
    <dbReference type="NCBI Taxonomy" id="7225"/>
    <lineage>
        <taxon>Eukaryota</taxon>
        <taxon>Metazoa</taxon>
        <taxon>Ecdysozoa</taxon>
        <taxon>Arthropoda</taxon>
        <taxon>Hexapoda</taxon>
        <taxon>Insecta</taxon>
        <taxon>Pterygota</taxon>
        <taxon>Neoptera</taxon>
        <taxon>Endopterygota</taxon>
        <taxon>Diptera</taxon>
        <taxon>Brachycera</taxon>
        <taxon>Muscomorpha</taxon>
        <taxon>Ephydroidea</taxon>
        <taxon>Drosophilidae</taxon>
        <taxon>Scaptodrosophila</taxon>
    </lineage>
</organism>
<accession>A0A6J2TB33</accession>
<reference evidence="3" key="1">
    <citation type="submission" date="2025-08" db="UniProtKB">
        <authorList>
            <consortium name="RefSeq"/>
        </authorList>
    </citation>
    <scope>IDENTIFICATION</scope>
    <source>
        <strain evidence="3">11010-0011.00</strain>
        <tissue evidence="3">Whole body</tissue>
    </source>
</reference>
<feature type="region of interest" description="Disordered" evidence="1">
    <location>
        <begin position="1"/>
        <end position="23"/>
    </location>
</feature>
<gene>
    <name evidence="3" type="primary">LOC115623168</name>
</gene>
<evidence type="ECO:0000256" key="1">
    <source>
        <dbReference type="SAM" id="MobiDB-lite"/>
    </source>
</evidence>
<evidence type="ECO:0000313" key="3">
    <source>
        <dbReference type="RefSeq" id="XP_030373244.1"/>
    </source>
</evidence>
<dbReference type="RefSeq" id="XP_030373244.1">
    <property type="nucleotide sequence ID" value="XM_030517384.1"/>
</dbReference>
<feature type="region of interest" description="Disordered" evidence="1">
    <location>
        <begin position="73"/>
        <end position="130"/>
    </location>
</feature>
<dbReference type="GeneID" id="115623168"/>
<dbReference type="AlphaFoldDB" id="A0A6J2TB33"/>
<evidence type="ECO:0000313" key="2">
    <source>
        <dbReference type="Proteomes" id="UP000504634"/>
    </source>
</evidence>
<name>A0A6J2TB33_DROLE</name>
<feature type="compositionally biased region" description="Polar residues" evidence="1">
    <location>
        <begin position="104"/>
        <end position="117"/>
    </location>
</feature>
<dbReference type="Proteomes" id="UP000504634">
    <property type="component" value="Unplaced"/>
</dbReference>
<proteinExistence type="predicted"/>